<accession>A0ABR7EC65</accession>
<dbReference type="EMBL" id="JACOON010000001">
    <property type="protein sequence ID" value="MBC5646783.1"/>
    <property type="molecule type" value="Genomic_DNA"/>
</dbReference>
<dbReference type="CDD" id="cd07033">
    <property type="entry name" value="TPP_PYR_DXS_TK_like"/>
    <property type="match status" value="1"/>
</dbReference>
<dbReference type="SMART" id="SM00861">
    <property type="entry name" value="Transket_pyr"/>
    <property type="match status" value="1"/>
</dbReference>
<dbReference type="InterPro" id="IPR029061">
    <property type="entry name" value="THDP-binding"/>
</dbReference>
<organism evidence="2 3">
    <name type="scientific">Christensenella tenuis</name>
    <dbReference type="NCBI Taxonomy" id="2763033"/>
    <lineage>
        <taxon>Bacteria</taxon>
        <taxon>Bacillati</taxon>
        <taxon>Bacillota</taxon>
        <taxon>Clostridia</taxon>
        <taxon>Christensenellales</taxon>
        <taxon>Christensenellaceae</taxon>
        <taxon>Christensenella</taxon>
    </lineage>
</organism>
<dbReference type="PANTHER" id="PTHR43825">
    <property type="entry name" value="PYRUVATE DEHYDROGENASE E1 COMPONENT"/>
    <property type="match status" value="1"/>
</dbReference>
<gene>
    <name evidence="2" type="ORF">H8S18_00285</name>
</gene>
<proteinExistence type="predicted"/>
<reference evidence="2 3" key="1">
    <citation type="submission" date="2020-08" db="EMBL/GenBank/DDBJ databases">
        <title>Genome public.</title>
        <authorList>
            <person name="Liu C."/>
            <person name="Sun Q."/>
        </authorList>
    </citation>
    <scope>NUCLEOTIDE SEQUENCE [LARGE SCALE GENOMIC DNA]</scope>
    <source>
        <strain evidence="2 3">NSJ-35</strain>
    </source>
</reference>
<dbReference type="SUPFAM" id="SSF52922">
    <property type="entry name" value="TK C-terminal domain-like"/>
    <property type="match status" value="1"/>
</dbReference>
<evidence type="ECO:0000313" key="2">
    <source>
        <dbReference type="EMBL" id="MBC5646783.1"/>
    </source>
</evidence>
<comment type="caution">
    <text evidence="2">The sequence shown here is derived from an EMBL/GenBank/DDBJ whole genome shotgun (WGS) entry which is preliminary data.</text>
</comment>
<sequence>MTTETIFGHKIQGARAAVGETLLHLAEQDERIVVVDAETAVATNLMGFKEQFPERFITTGIAEQCAVSMAYGLSRCGLVPYLPLFAAFLTRRAYDQLFVQIGYPNANVKLMGCYAGISTASTGATHQSFNDIALMRSIPNIAVIECADANALSQAMAACVQHEGPTYIRVIRADLPEYEKNILPESYRFQIGKAAILRNGTDVTLIGSGMMTVRCMRAADELERRGVSAEVIDLGTIRPLDEETVLASCEKTNAVVTAENHDITGGVGSAVAELLSEKMPTVLRRVGVHGRYGHSAQLGELLADYGLTEENIVLAAEEALRSTRR</sequence>
<dbReference type="PANTHER" id="PTHR43825:SF1">
    <property type="entry name" value="TRANSKETOLASE-LIKE PYRIMIDINE-BINDING DOMAIN-CONTAINING PROTEIN"/>
    <property type="match status" value="1"/>
</dbReference>
<dbReference type="InterPro" id="IPR033248">
    <property type="entry name" value="Transketolase_C"/>
</dbReference>
<name>A0ABR7EC65_9FIRM</name>
<dbReference type="Pfam" id="PF02779">
    <property type="entry name" value="Transket_pyr"/>
    <property type="match status" value="1"/>
</dbReference>
<feature type="domain" description="Transketolase-like pyrimidine-binding" evidence="1">
    <location>
        <begin position="12"/>
        <end position="177"/>
    </location>
</feature>
<dbReference type="Proteomes" id="UP000606889">
    <property type="component" value="Unassembled WGS sequence"/>
</dbReference>
<protein>
    <submittedName>
        <fullName evidence="2">Transketolase family protein</fullName>
    </submittedName>
</protein>
<dbReference type="Gene3D" id="3.40.50.920">
    <property type="match status" value="1"/>
</dbReference>
<dbReference type="InterPro" id="IPR005475">
    <property type="entry name" value="Transketolase-like_Pyr-bd"/>
</dbReference>
<keyword evidence="3" id="KW-1185">Reference proteome</keyword>
<dbReference type="RefSeq" id="WP_186856328.1">
    <property type="nucleotide sequence ID" value="NZ_JACOON010000001.1"/>
</dbReference>
<dbReference type="InterPro" id="IPR051157">
    <property type="entry name" value="PDH/Transketolase"/>
</dbReference>
<evidence type="ECO:0000259" key="1">
    <source>
        <dbReference type="SMART" id="SM00861"/>
    </source>
</evidence>
<dbReference type="InterPro" id="IPR009014">
    <property type="entry name" value="Transketo_C/PFOR_II"/>
</dbReference>
<dbReference type="Pfam" id="PF02780">
    <property type="entry name" value="Transketolase_C"/>
    <property type="match status" value="1"/>
</dbReference>
<evidence type="ECO:0000313" key="3">
    <source>
        <dbReference type="Proteomes" id="UP000606889"/>
    </source>
</evidence>
<dbReference type="SUPFAM" id="SSF52518">
    <property type="entry name" value="Thiamin diphosphate-binding fold (THDP-binding)"/>
    <property type="match status" value="1"/>
</dbReference>
<dbReference type="Gene3D" id="3.40.50.970">
    <property type="match status" value="1"/>
</dbReference>